<organism evidence="2">
    <name type="scientific">Brachypodium distachyon</name>
    <name type="common">Purple false brome</name>
    <name type="synonym">Trachynia distachya</name>
    <dbReference type="NCBI Taxonomy" id="15368"/>
    <lineage>
        <taxon>Eukaryota</taxon>
        <taxon>Viridiplantae</taxon>
        <taxon>Streptophyta</taxon>
        <taxon>Embryophyta</taxon>
        <taxon>Tracheophyta</taxon>
        <taxon>Spermatophyta</taxon>
        <taxon>Magnoliopsida</taxon>
        <taxon>Liliopsida</taxon>
        <taxon>Poales</taxon>
        <taxon>Poaceae</taxon>
        <taxon>BOP clade</taxon>
        <taxon>Pooideae</taxon>
        <taxon>Stipodae</taxon>
        <taxon>Brachypodieae</taxon>
        <taxon>Brachypodium</taxon>
    </lineage>
</organism>
<feature type="compositionally biased region" description="Low complexity" evidence="1">
    <location>
        <begin position="13"/>
        <end position="28"/>
    </location>
</feature>
<feature type="compositionally biased region" description="Low complexity" evidence="1">
    <location>
        <begin position="35"/>
        <end position="45"/>
    </location>
</feature>
<feature type="compositionally biased region" description="Pro residues" evidence="1">
    <location>
        <begin position="1"/>
        <end position="12"/>
    </location>
</feature>
<sequence length="408" mass="42506">MASPPQHPPATAPLPTATPAHPATASQPLPSAFLATSAPQRAAAASPPPAPQFVFTATSATQRAAAASPPPFVFTATSAPQRAAAASPAPSPQFVFTATSAPQRAATASPPSFIFTATSAPQRAVAASPPPFVFTATSAPQRAAAATPPPAVPFVFTATSAPQRVAAASPPAAAPFVFTGRALHTNPRPASTSHGIIYPVATSSTAAANQRRAPHVAVGYPRANAVALPIAPSQQPQVPTQSRLPAAAPRSVVAGVTPSPRPELPPRGVPIAPQPQPEVNLSDSESGSLYALCRSWVRNGVQHEIQPSFVGNVAPVLPRPLPASVVDSRMSGKDKEAENEEPKEKKNDTGEYTTAELLKELVDRAKKIRAEFRKERQSRIERYKQRLALLLPSTPLPPSEPGTHDRRP</sequence>
<reference evidence="2 3" key="1">
    <citation type="journal article" date="2010" name="Nature">
        <title>Genome sequencing and analysis of the model grass Brachypodium distachyon.</title>
        <authorList>
            <consortium name="International Brachypodium Initiative"/>
        </authorList>
    </citation>
    <scope>NUCLEOTIDE SEQUENCE [LARGE SCALE GENOMIC DNA]</scope>
    <source>
        <strain evidence="2 3">Bd21</strain>
    </source>
</reference>
<dbReference type="Gramene" id="KQK22708">
    <property type="protein sequence ID" value="KQK22708"/>
    <property type="gene ID" value="BRADI_1g68918v3"/>
</dbReference>
<dbReference type="Proteomes" id="UP000008810">
    <property type="component" value="Chromosome 1"/>
</dbReference>
<evidence type="ECO:0000313" key="2">
    <source>
        <dbReference type="EMBL" id="KQK22708.1"/>
    </source>
</evidence>
<keyword evidence="4" id="KW-1185">Reference proteome</keyword>
<proteinExistence type="predicted"/>
<dbReference type="PANTHER" id="PTHR37173:SF1">
    <property type="entry name" value="PROLINE-RICH FAMILY PROTEIN"/>
    <property type="match status" value="1"/>
</dbReference>
<accession>A0A0Q3KE35</accession>
<feature type="region of interest" description="Disordered" evidence="1">
    <location>
        <begin position="324"/>
        <end position="352"/>
    </location>
</feature>
<feature type="compositionally biased region" description="Basic and acidic residues" evidence="1">
    <location>
        <begin position="330"/>
        <end position="349"/>
    </location>
</feature>
<evidence type="ECO:0000313" key="3">
    <source>
        <dbReference type="EnsemblPlants" id="KQK22708"/>
    </source>
</evidence>
<reference evidence="2" key="2">
    <citation type="submission" date="2017-06" db="EMBL/GenBank/DDBJ databases">
        <title>WGS assembly of Brachypodium distachyon.</title>
        <authorList>
            <consortium name="The International Brachypodium Initiative"/>
            <person name="Lucas S."/>
            <person name="Harmon-Smith M."/>
            <person name="Lail K."/>
            <person name="Tice H."/>
            <person name="Grimwood J."/>
            <person name="Bruce D."/>
            <person name="Barry K."/>
            <person name="Shu S."/>
            <person name="Lindquist E."/>
            <person name="Wang M."/>
            <person name="Pitluck S."/>
            <person name="Vogel J.P."/>
            <person name="Garvin D.F."/>
            <person name="Mockler T.C."/>
            <person name="Schmutz J."/>
            <person name="Rokhsar D."/>
            <person name="Bevan M.W."/>
        </authorList>
    </citation>
    <scope>NUCLEOTIDE SEQUENCE</scope>
    <source>
        <strain evidence="2">Bd21</strain>
    </source>
</reference>
<feature type="region of interest" description="Disordered" evidence="1">
    <location>
        <begin position="389"/>
        <end position="408"/>
    </location>
</feature>
<feature type="compositionally biased region" description="Pro residues" evidence="1">
    <location>
        <begin position="259"/>
        <end position="276"/>
    </location>
</feature>
<name>A0A0Q3KE35_BRADI</name>
<feature type="compositionally biased region" description="Low complexity" evidence="1">
    <location>
        <begin position="56"/>
        <end position="67"/>
    </location>
</feature>
<feature type="region of interest" description="Disordered" evidence="1">
    <location>
        <begin position="235"/>
        <end position="283"/>
    </location>
</feature>
<dbReference type="OrthoDB" id="1735564at2759"/>
<dbReference type="EnsemblPlants" id="KQK22708">
    <property type="protein sequence ID" value="KQK22708"/>
    <property type="gene ID" value="BRADI_1g68918v3"/>
</dbReference>
<feature type="region of interest" description="Disordered" evidence="1">
    <location>
        <begin position="1"/>
        <end position="87"/>
    </location>
</feature>
<evidence type="ECO:0000313" key="4">
    <source>
        <dbReference type="Proteomes" id="UP000008810"/>
    </source>
</evidence>
<reference evidence="3" key="3">
    <citation type="submission" date="2018-08" db="UniProtKB">
        <authorList>
            <consortium name="EnsemblPlants"/>
        </authorList>
    </citation>
    <scope>IDENTIFICATION</scope>
    <source>
        <strain evidence="3">cv. Bd21</strain>
    </source>
</reference>
<dbReference type="AlphaFoldDB" id="A0A0Q3KE35"/>
<dbReference type="EMBL" id="CM000880">
    <property type="protein sequence ID" value="KQK22708.1"/>
    <property type="molecule type" value="Genomic_DNA"/>
</dbReference>
<dbReference type="PANTHER" id="PTHR37173">
    <property type="entry name" value="HYDROXYPROLINE-RICH GLYCOPROTEIN FAMILY PROTEIN"/>
    <property type="match status" value="1"/>
</dbReference>
<dbReference type="InParanoid" id="A0A0Q3KE35"/>
<dbReference type="STRING" id="15368.A0A0Q3KE35"/>
<gene>
    <name evidence="2" type="ORF">BRADI_1g68918v3</name>
</gene>
<feature type="compositionally biased region" description="Low complexity" evidence="1">
    <location>
        <begin position="75"/>
        <end position="87"/>
    </location>
</feature>
<dbReference type="FunCoup" id="A0A0Q3KE35">
    <property type="interactions" value="1"/>
</dbReference>
<protein>
    <submittedName>
        <fullName evidence="2 3">Uncharacterized protein</fullName>
    </submittedName>
</protein>
<dbReference type="ExpressionAtlas" id="A0A0Q3KE35">
    <property type="expression patterns" value="baseline"/>
</dbReference>
<evidence type="ECO:0000256" key="1">
    <source>
        <dbReference type="SAM" id="MobiDB-lite"/>
    </source>
</evidence>